<accession>A0A6A7B7W9</accession>
<evidence type="ECO:0000313" key="4">
    <source>
        <dbReference type="Proteomes" id="UP000799423"/>
    </source>
</evidence>
<feature type="domain" description="Bacteriophage T5 Orf172 DNA-binding" evidence="2">
    <location>
        <begin position="32"/>
        <end position="128"/>
    </location>
</feature>
<keyword evidence="1" id="KW-0812">Transmembrane</keyword>
<dbReference type="PANTHER" id="PTHR28094:SF2">
    <property type="entry name" value="BACTERIOPHAGE T5 ORF172 DNA-BINDING DOMAIN-CONTAINING PROTEIN"/>
    <property type="match status" value="1"/>
</dbReference>
<evidence type="ECO:0000313" key="3">
    <source>
        <dbReference type="EMBL" id="KAF2850475.1"/>
    </source>
</evidence>
<dbReference type="EMBL" id="MU006306">
    <property type="protein sequence ID" value="KAF2850475.1"/>
    <property type="molecule type" value="Genomic_DNA"/>
</dbReference>
<dbReference type="Proteomes" id="UP000799423">
    <property type="component" value="Unassembled WGS sequence"/>
</dbReference>
<dbReference type="SMART" id="SM00974">
    <property type="entry name" value="T5orf172"/>
    <property type="match status" value="1"/>
</dbReference>
<keyword evidence="4" id="KW-1185">Reference proteome</keyword>
<dbReference type="Pfam" id="PF10544">
    <property type="entry name" value="T5orf172"/>
    <property type="match status" value="1"/>
</dbReference>
<sequence>TAAEIHAGLRKQFMEPLTFKDAPGALYILQHPQNPSLLKIGSTKRADFSARLREHRWGCGFDPIIVHEPTATVKYCLRVERLIHRDLAQYNKPWKCEHKGLKNGAETSTHEEWFLVSQELAIQTVRKWEAFVRREKPYNWIGRLSVVWTYLMAKRRLVLSAGGGHLTHDARHEQWAALFAPPTTEEYITAYWQEAQSILKITSAHLLELYRHMRRFHWQYIAVSNSLFILVYIRGNLALCAFLFVLG</sequence>
<feature type="non-terminal residue" evidence="3">
    <location>
        <position position="247"/>
    </location>
</feature>
<feature type="non-terminal residue" evidence="3">
    <location>
        <position position="1"/>
    </location>
</feature>
<dbReference type="AlphaFoldDB" id="A0A6A7B7W9"/>
<evidence type="ECO:0000256" key="1">
    <source>
        <dbReference type="SAM" id="Phobius"/>
    </source>
</evidence>
<evidence type="ECO:0000259" key="2">
    <source>
        <dbReference type="SMART" id="SM00974"/>
    </source>
</evidence>
<organism evidence="3 4">
    <name type="scientific">Plenodomus tracheiphilus IPT5</name>
    <dbReference type="NCBI Taxonomy" id="1408161"/>
    <lineage>
        <taxon>Eukaryota</taxon>
        <taxon>Fungi</taxon>
        <taxon>Dikarya</taxon>
        <taxon>Ascomycota</taxon>
        <taxon>Pezizomycotina</taxon>
        <taxon>Dothideomycetes</taxon>
        <taxon>Pleosporomycetidae</taxon>
        <taxon>Pleosporales</taxon>
        <taxon>Pleosporineae</taxon>
        <taxon>Leptosphaeriaceae</taxon>
        <taxon>Plenodomus</taxon>
    </lineage>
</organism>
<protein>
    <recommendedName>
        <fullName evidence="2">Bacteriophage T5 Orf172 DNA-binding domain-containing protein</fullName>
    </recommendedName>
</protein>
<feature type="transmembrane region" description="Helical" evidence="1">
    <location>
        <begin position="220"/>
        <end position="246"/>
    </location>
</feature>
<gene>
    <name evidence="3" type="ORF">T440DRAFT_364712</name>
</gene>
<dbReference type="PANTHER" id="PTHR28094">
    <property type="entry name" value="MEIOTICALLY UP-REGULATED GENE 113 PROTEIN"/>
    <property type="match status" value="1"/>
</dbReference>
<proteinExistence type="predicted"/>
<keyword evidence="1" id="KW-0472">Membrane</keyword>
<dbReference type="OrthoDB" id="3511049at2759"/>
<name>A0A6A7B7W9_9PLEO</name>
<reference evidence="3" key="1">
    <citation type="submission" date="2020-01" db="EMBL/GenBank/DDBJ databases">
        <authorList>
            <consortium name="DOE Joint Genome Institute"/>
            <person name="Haridas S."/>
            <person name="Albert R."/>
            <person name="Binder M."/>
            <person name="Bloem J."/>
            <person name="Labutti K."/>
            <person name="Salamov A."/>
            <person name="Andreopoulos B."/>
            <person name="Baker S.E."/>
            <person name="Barry K."/>
            <person name="Bills G."/>
            <person name="Bluhm B.H."/>
            <person name="Cannon C."/>
            <person name="Castanera R."/>
            <person name="Culley D.E."/>
            <person name="Daum C."/>
            <person name="Ezra D."/>
            <person name="Gonzalez J.B."/>
            <person name="Henrissat B."/>
            <person name="Kuo A."/>
            <person name="Liang C."/>
            <person name="Lipzen A."/>
            <person name="Lutzoni F."/>
            <person name="Magnuson J."/>
            <person name="Mondo S."/>
            <person name="Nolan M."/>
            <person name="Ohm R."/>
            <person name="Pangilinan J."/>
            <person name="Park H.-J."/>
            <person name="Ramirez L."/>
            <person name="Alfaro M."/>
            <person name="Sun H."/>
            <person name="Tritt A."/>
            <person name="Yoshinaga Y."/>
            <person name="Zwiers L.-H."/>
            <person name="Turgeon B.G."/>
            <person name="Goodwin S.B."/>
            <person name="Spatafora J.W."/>
            <person name="Crous P.W."/>
            <person name="Grigoriev I.V."/>
        </authorList>
    </citation>
    <scope>NUCLEOTIDE SEQUENCE</scope>
    <source>
        <strain evidence="3">IPT5</strain>
    </source>
</reference>
<keyword evidence="1" id="KW-1133">Transmembrane helix</keyword>
<dbReference type="InterPro" id="IPR018306">
    <property type="entry name" value="Phage_T5_Orf172_DNA-bd"/>
</dbReference>
<dbReference type="InterPro" id="IPR053006">
    <property type="entry name" value="Meiosis_regulatory"/>
</dbReference>